<dbReference type="CDD" id="cd06257">
    <property type="entry name" value="DnaJ"/>
    <property type="match status" value="1"/>
</dbReference>
<dbReference type="EMBL" id="RBEE01000003">
    <property type="protein sequence ID" value="RNL56043.1"/>
    <property type="molecule type" value="Genomic_DNA"/>
</dbReference>
<dbReference type="Pfam" id="PF00226">
    <property type="entry name" value="DnaJ"/>
    <property type="match status" value="1"/>
</dbReference>
<accession>A0A3N0C1B2</accession>
<dbReference type="AlphaFoldDB" id="A0A3N0C1B2"/>
<dbReference type="SUPFAM" id="SSF46565">
    <property type="entry name" value="Chaperone J-domain"/>
    <property type="match status" value="1"/>
</dbReference>
<keyword evidence="8" id="KW-1185">Reference proteome</keyword>
<reference evidence="7 8" key="1">
    <citation type="submission" date="2018-10" db="EMBL/GenBank/DDBJ databases">
        <title>Genome sequencing of Pedobacter jejuensis TNB23.</title>
        <authorList>
            <person name="Cho Y.-J."/>
            <person name="Cho A."/>
            <person name="Kim O.-S."/>
        </authorList>
    </citation>
    <scope>NUCLEOTIDE SEQUENCE [LARGE SCALE GENOMIC DNA]</scope>
    <source>
        <strain evidence="7 8">TNB23</strain>
    </source>
</reference>
<evidence type="ECO:0000256" key="3">
    <source>
        <dbReference type="ARBA" id="ARBA00022771"/>
    </source>
</evidence>
<dbReference type="InterPro" id="IPR002939">
    <property type="entry name" value="DnaJ_C"/>
</dbReference>
<dbReference type="InterPro" id="IPR008971">
    <property type="entry name" value="HSP40/DnaJ_pept-bd"/>
</dbReference>
<dbReference type="PRINTS" id="PR00625">
    <property type="entry name" value="JDOMAIN"/>
</dbReference>
<evidence type="ECO:0000313" key="7">
    <source>
        <dbReference type="EMBL" id="RNL56043.1"/>
    </source>
</evidence>
<evidence type="ECO:0000256" key="1">
    <source>
        <dbReference type="ARBA" id="ARBA00022723"/>
    </source>
</evidence>
<dbReference type="InterPro" id="IPR036869">
    <property type="entry name" value="J_dom_sf"/>
</dbReference>
<dbReference type="FunFam" id="2.60.260.20:FF:000005">
    <property type="entry name" value="Chaperone protein dnaJ 1, mitochondrial"/>
    <property type="match status" value="1"/>
</dbReference>
<dbReference type="GO" id="GO:0005737">
    <property type="term" value="C:cytoplasm"/>
    <property type="evidence" value="ECO:0007669"/>
    <property type="project" value="TreeGrafter"/>
</dbReference>
<dbReference type="InterPro" id="IPR001623">
    <property type="entry name" value="DnaJ_domain"/>
</dbReference>
<dbReference type="SUPFAM" id="SSF49493">
    <property type="entry name" value="HSP40/DnaJ peptide-binding domain"/>
    <property type="match status" value="2"/>
</dbReference>
<keyword evidence="5" id="KW-0143">Chaperone</keyword>
<dbReference type="SMART" id="SM00271">
    <property type="entry name" value="DnaJ"/>
    <property type="match status" value="1"/>
</dbReference>
<dbReference type="Gene3D" id="1.10.287.110">
    <property type="entry name" value="DnaJ domain"/>
    <property type="match status" value="1"/>
</dbReference>
<evidence type="ECO:0000256" key="5">
    <source>
        <dbReference type="ARBA" id="ARBA00023186"/>
    </source>
</evidence>
<evidence type="ECO:0000313" key="8">
    <source>
        <dbReference type="Proteomes" id="UP000274046"/>
    </source>
</evidence>
<evidence type="ECO:0000259" key="6">
    <source>
        <dbReference type="PROSITE" id="PS50076"/>
    </source>
</evidence>
<gene>
    <name evidence="7" type="ORF">D7004_02105</name>
</gene>
<dbReference type="Proteomes" id="UP000274046">
    <property type="component" value="Unassembled WGS sequence"/>
</dbReference>
<dbReference type="GO" id="GO:0042026">
    <property type="term" value="P:protein refolding"/>
    <property type="evidence" value="ECO:0007669"/>
    <property type="project" value="TreeGrafter"/>
</dbReference>
<dbReference type="CDD" id="cd10747">
    <property type="entry name" value="DnaJ_C"/>
    <property type="match status" value="1"/>
</dbReference>
<dbReference type="OrthoDB" id="9779889at2"/>
<keyword evidence="1" id="KW-0479">Metal-binding</keyword>
<dbReference type="Gene3D" id="2.60.260.20">
    <property type="entry name" value="Urease metallochaperone UreE, N-terminal domain"/>
    <property type="match status" value="2"/>
</dbReference>
<dbReference type="Pfam" id="PF01556">
    <property type="entry name" value="DnaJ_C"/>
    <property type="match status" value="1"/>
</dbReference>
<dbReference type="GO" id="GO:0008270">
    <property type="term" value="F:zinc ion binding"/>
    <property type="evidence" value="ECO:0007669"/>
    <property type="project" value="UniProtKB-KW"/>
</dbReference>
<comment type="caution">
    <text evidence="7">The sequence shown here is derived from an EMBL/GenBank/DDBJ whole genome shotgun (WGS) entry which is preliminary data.</text>
</comment>
<evidence type="ECO:0000256" key="2">
    <source>
        <dbReference type="ARBA" id="ARBA00022737"/>
    </source>
</evidence>
<keyword evidence="2" id="KW-0677">Repeat</keyword>
<dbReference type="PANTHER" id="PTHR43096:SF52">
    <property type="entry name" value="DNAJ HOMOLOG 1, MITOCHONDRIAL-RELATED"/>
    <property type="match status" value="1"/>
</dbReference>
<keyword evidence="4" id="KW-0862">Zinc</keyword>
<name>A0A3N0C1B2_9SPHI</name>
<dbReference type="RefSeq" id="WP_123204223.1">
    <property type="nucleotide sequence ID" value="NZ_RBEE01000003.1"/>
</dbReference>
<protein>
    <submittedName>
        <fullName evidence="7">J domain-containing protein</fullName>
    </submittedName>
</protein>
<sequence>MEFIDYYQLLGITKAATAAEIKTAYRKFARKYHPDLNPDNKEAEQKFKAINEANEVLSDPEKRKKYDKHGKDWKNAEQFEKAAQQQQQHSYGGQNAKQSFGADDFSEFFASMYGAGNRGRQTKYRGQDLNAEVNLKLRDVYESRKQTLTVNGKQIRLTFPAGIENGQVIKIKDHGSPGANGGPNGDLYITFVVENNTLFKRNGNNLHLDVDLDLYKAMLGGEILIETFTGKVKLKVAPGTQSETKVKLKGKGFPIYKKENQYGDLYINFKVKLPTDLSDREKELFTELSNIRNGN</sequence>
<organism evidence="7 8">
    <name type="scientific">Pedobacter jejuensis</name>
    <dbReference type="NCBI Taxonomy" id="1268550"/>
    <lineage>
        <taxon>Bacteria</taxon>
        <taxon>Pseudomonadati</taxon>
        <taxon>Bacteroidota</taxon>
        <taxon>Sphingobacteriia</taxon>
        <taxon>Sphingobacteriales</taxon>
        <taxon>Sphingobacteriaceae</taxon>
        <taxon>Pedobacter</taxon>
    </lineage>
</organism>
<dbReference type="InterPro" id="IPR018253">
    <property type="entry name" value="DnaJ_domain_CS"/>
</dbReference>
<dbReference type="PROSITE" id="PS50076">
    <property type="entry name" value="DNAJ_2"/>
    <property type="match status" value="1"/>
</dbReference>
<dbReference type="PANTHER" id="PTHR43096">
    <property type="entry name" value="DNAJ HOMOLOG 1, MITOCHONDRIAL-RELATED"/>
    <property type="match status" value="1"/>
</dbReference>
<proteinExistence type="predicted"/>
<keyword evidence="3" id="KW-0863">Zinc-finger</keyword>
<feature type="domain" description="J" evidence="6">
    <location>
        <begin position="5"/>
        <end position="70"/>
    </location>
</feature>
<evidence type="ECO:0000256" key="4">
    <source>
        <dbReference type="ARBA" id="ARBA00022833"/>
    </source>
</evidence>
<dbReference type="GO" id="GO:0051082">
    <property type="term" value="F:unfolded protein binding"/>
    <property type="evidence" value="ECO:0007669"/>
    <property type="project" value="InterPro"/>
</dbReference>
<dbReference type="PROSITE" id="PS00636">
    <property type="entry name" value="DNAJ_1"/>
    <property type="match status" value="1"/>
</dbReference>